<reference evidence="4" key="1">
    <citation type="journal article" date="2019" name="Int. J. Syst. Evol. Microbiol.">
        <title>The Global Catalogue of Microorganisms (GCM) 10K type strain sequencing project: providing services to taxonomists for standard genome sequencing and annotation.</title>
        <authorList>
            <consortium name="The Broad Institute Genomics Platform"/>
            <consortium name="The Broad Institute Genome Sequencing Center for Infectious Disease"/>
            <person name="Wu L."/>
            <person name="Ma J."/>
        </authorList>
    </citation>
    <scope>NUCLEOTIDE SEQUENCE [LARGE SCALE GENOMIC DNA]</scope>
    <source>
        <strain evidence="4">CCUG 63246</strain>
    </source>
</reference>
<accession>A0ABW3REV7</accession>
<feature type="domain" description="NAD-dependent epimerase/dehydratase" evidence="2">
    <location>
        <begin position="3"/>
        <end position="231"/>
    </location>
</feature>
<keyword evidence="4" id="KW-1185">Reference proteome</keyword>
<gene>
    <name evidence="3" type="ORF">ACFQ2E_14375</name>
</gene>
<sequence>MKVFLTGSTGYVGHQLAIKLANQNLKIIALVRDLNSEKIPNHRNIFPVQGNVCDYESVEKNIKGCTYVFHTAAYTNLKNKRLDNFYNTNVVGTENILKASLKHKIKKVIYTSSLAVFGPSYKDVPITENQPRLVSYSNDYELTKSISEELVFNYIKTGLPCAILNVSRVYGPGLKTFSSGVNTLISKIANNDFLFVPAKLHVSANYVFIEDVVNAHVLAMTNRASVGKYIIGGENISYETLFKNIKNLTKSKIRIIKIDFGIVKTSLKCINVFRGFLGKPSGITIRVLNSLFVNRLSTSQKAITDLGYRITPLNSGLTQTIEYLKLS</sequence>
<protein>
    <submittedName>
        <fullName evidence="3">NAD-dependent epimerase/dehydratase family protein</fullName>
    </submittedName>
</protein>
<proteinExistence type="predicted"/>
<name>A0ABW3REV7_9FLAO</name>
<dbReference type="Pfam" id="PF01370">
    <property type="entry name" value="Epimerase"/>
    <property type="match status" value="1"/>
</dbReference>
<evidence type="ECO:0000259" key="2">
    <source>
        <dbReference type="Pfam" id="PF01370"/>
    </source>
</evidence>
<dbReference type="EMBL" id="JBHTLJ010000004">
    <property type="protein sequence ID" value="MFD1163614.1"/>
    <property type="molecule type" value="Genomic_DNA"/>
</dbReference>
<dbReference type="Gene3D" id="3.40.50.720">
    <property type="entry name" value="NAD(P)-binding Rossmann-like Domain"/>
    <property type="match status" value="1"/>
</dbReference>
<keyword evidence="1" id="KW-0560">Oxidoreductase</keyword>
<dbReference type="Proteomes" id="UP001597163">
    <property type="component" value="Unassembled WGS sequence"/>
</dbReference>
<dbReference type="InterPro" id="IPR050425">
    <property type="entry name" value="NAD(P)_dehydrat-like"/>
</dbReference>
<evidence type="ECO:0000313" key="4">
    <source>
        <dbReference type="Proteomes" id="UP001597163"/>
    </source>
</evidence>
<dbReference type="InterPro" id="IPR001509">
    <property type="entry name" value="Epimerase_deHydtase"/>
</dbReference>
<dbReference type="RefSeq" id="WP_311940817.1">
    <property type="nucleotide sequence ID" value="NZ_JAVSCK010000004.1"/>
</dbReference>
<dbReference type="PANTHER" id="PTHR10366">
    <property type="entry name" value="NAD DEPENDENT EPIMERASE/DEHYDRATASE"/>
    <property type="match status" value="1"/>
</dbReference>
<organism evidence="3 4">
    <name type="scientific">Hwangdonia seohaensis</name>
    <dbReference type="NCBI Taxonomy" id="1240727"/>
    <lineage>
        <taxon>Bacteria</taxon>
        <taxon>Pseudomonadati</taxon>
        <taxon>Bacteroidota</taxon>
        <taxon>Flavobacteriia</taxon>
        <taxon>Flavobacteriales</taxon>
        <taxon>Flavobacteriaceae</taxon>
        <taxon>Hwangdonia</taxon>
    </lineage>
</organism>
<evidence type="ECO:0000256" key="1">
    <source>
        <dbReference type="ARBA" id="ARBA00023002"/>
    </source>
</evidence>
<evidence type="ECO:0000313" key="3">
    <source>
        <dbReference type="EMBL" id="MFD1163614.1"/>
    </source>
</evidence>
<dbReference type="InterPro" id="IPR036291">
    <property type="entry name" value="NAD(P)-bd_dom_sf"/>
</dbReference>
<comment type="caution">
    <text evidence="3">The sequence shown here is derived from an EMBL/GenBank/DDBJ whole genome shotgun (WGS) entry which is preliminary data.</text>
</comment>
<dbReference type="PANTHER" id="PTHR10366:SF831">
    <property type="entry name" value="NAD-DEPENDENT EPIMERASE_DEHYDRATASE DOMAIN-CONTAINING PROTEIN"/>
    <property type="match status" value="1"/>
</dbReference>
<dbReference type="SUPFAM" id="SSF51735">
    <property type="entry name" value="NAD(P)-binding Rossmann-fold domains"/>
    <property type="match status" value="1"/>
</dbReference>